<evidence type="ECO:0000256" key="2">
    <source>
        <dbReference type="ARBA" id="ARBA00007558"/>
    </source>
</evidence>
<evidence type="ECO:0000256" key="5">
    <source>
        <dbReference type="ARBA" id="ARBA00023136"/>
    </source>
</evidence>
<dbReference type="WBParaSite" id="jg16942">
    <property type="protein sequence ID" value="jg16942"/>
    <property type="gene ID" value="jg16942"/>
</dbReference>
<keyword evidence="4" id="KW-1133">Transmembrane helix</keyword>
<accession>A0A915D9D7</accession>
<comment type="similarity">
    <text evidence="2">Belongs to the RUS1 family.</text>
</comment>
<protein>
    <submittedName>
        <fullName evidence="8">RUS family member 1</fullName>
    </submittedName>
</protein>
<evidence type="ECO:0000313" key="7">
    <source>
        <dbReference type="Proteomes" id="UP000887574"/>
    </source>
</evidence>
<dbReference type="Proteomes" id="UP000887574">
    <property type="component" value="Unplaced"/>
</dbReference>
<feature type="domain" description="Protein root UVB sensitive/RUS" evidence="6">
    <location>
        <begin position="74"/>
        <end position="308"/>
    </location>
</feature>
<keyword evidence="5" id="KW-0472">Membrane</keyword>
<dbReference type="PANTHER" id="PTHR12770:SF31">
    <property type="entry name" value="RUS FAMILY MEMBER 1"/>
    <property type="match status" value="1"/>
</dbReference>
<evidence type="ECO:0000313" key="8">
    <source>
        <dbReference type="WBParaSite" id="jg16942"/>
    </source>
</evidence>
<evidence type="ECO:0000256" key="4">
    <source>
        <dbReference type="ARBA" id="ARBA00022989"/>
    </source>
</evidence>
<evidence type="ECO:0000259" key="6">
    <source>
        <dbReference type="Pfam" id="PF04884"/>
    </source>
</evidence>
<evidence type="ECO:0000256" key="1">
    <source>
        <dbReference type="ARBA" id="ARBA00004370"/>
    </source>
</evidence>
<comment type="subcellular location">
    <subcellularLocation>
        <location evidence="1">Membrane</location>
    </subcellularLocation>
</comment>
<keyword evidence="3" id="KW-0812">Transmembrane</keyword>
<dbReference type="InterPro" id="IPR054549">
    <property type="entry name" value="UVB_sens_RUS_dom"/>
</dbReference>
<evidence type="ECO:0000256" key="3">
    <source>
        <dbReference type="ARBA" id="ARBA00022692"/>
    </source>
</evidence>
<dbReference type="PANTHER" id="PTHR12770">
    <property type="entry name" value="RUS1 FAMILY PROTEIN C16ORF58"/>
    <property type="match status" value="1"/>
</dbReference>
<dbReference type="InterPro" id="IPR006968">
    <property type="entry name" value="RUS_fam"/>
</dbReference>
<dbReference type="AlphaFoldDB" id="A0A915D9D7"/>
<reference evidence="8" key="1">
    <citation type="submission" date="2022-11" db="UniProtKB">
        <authorList>
            <consortium name="WormBaseParasite"/>
        </authorList>
    </citation>
    <scope>IDENTIFICATION</scope>
</reference>
<keyword evidence="7" id="KW-1185">Reference proteome</keyword>
<proteinExistence type="inferred from homology"/>
<dbReference type="GO" id="GO:0016020">
    <property type="term" value="C:membrane"/>
    <property type="evidence" value="ECO:0007669"/>
    <property type="project" value="UniProtKB-SubCell"/>
</dbReference>
<sequence>MVQTRQNSSNDLPQEQFVVEEQYNGQPVHQYQYEEASHESERLLLDPSNFISLKGAGNLPTTSSFNYAQLLIHFKTFFTSVFLPQGYPYTVTSDYLAYQIWDTAQAFASSLTGALATAAVLKGVGVGSQSATVLAASITWLLKDGTGMMGRIVFAWAKGTRLDSECKKWRLIADGLNDIAFSIDLLAPHFSIALFAPCACLSSFFRSIVGVAGGATRTAIVRHQARRENLADVAAKDGSQETLVNVLSLLVSLVFLPIVDEKPVAVWTLFVLFTLAHLYCNYKAVKTLQLDTLNQARFQLCIRDFVNHGKVQSIVECNAVEPLWSSSYRCFGCELGKLPSESSTCHYYQQAKWVCVYDEMSQKGWIAWHVDAQKTDFFSAIFQLEYFGVAKSWPSLEDEDQFKNLLVAESWQLHSHQLNVDEWRYKVVQIQNSKSKNV</sequence>
<name>A0A915D9D7_9BILA</name>
<dbReference type="Pfam" id="PF04884">
    <property type="entry name" value="UVB_sens_prot"/>
    <property type="match status" value="1"/>
</dbReference>
<organism evidence="7 8">
    <name type="scientific">Ditylenchus dipsaci</name>
    <dbReference type="NCBI Taxonomy" id="166011"/>
    <lineage>
        <taxon>Eukaryota</taxon>
        <taxon>Metazoa</taxon>
        <taxon>Ecdysozoa</taxon>
        <taxon>Nematoda</taxon>
        <taxon>Chromadorea</taxon>
        <taxon>Rhabditida</taxon>
        <taxon>Tylenchina</taxon>
        <taxon>Tylenchomorpha</taxon>
        <taxon>Sphaerularioidea</taxon>
        <taxon>Anguinidae</taxon>
        <taxon>Anguininae</taxon>
        <taxon>Ditylenchus</taxon>
    </lineage>
</organism>